<gene>
    <name evidence="1" type="ORF">S03H2_52638</name>
</gene>
<feature type="non-terminal residue" evidence="1">
    <location>
        <position position="69"/>
    </location>
</feature>
<evidence type="ECO:0000313" key="1">
    <source>
        <dbReference type="EMBL" id="GAH67526.1"/>
    </source>
</evidence>
<name>X1HBH9_9ZZZZ</name>
<sequence>MYRKIFSVGMLAVMMFCLLGISYSQEKKEIVTAVEVTAAKKEQISQQLSLTADIGPQSSVTIVPKVSGT</sequence>
<dbReference type="EMBL" id="BARU01033442">
    <property type="protein sequence ID" value="GAH67526.1"/>
    <property type="molecule type" value="Genomic_DNA"/>
</dbReference>
<protein>
    <submittedName>
        <fullName evidence="1">Uncharacterized protein</fullName>
    </submittedName>
</protein>
<comment type="caution">
    <text evidence="1">The sequence shown here is derived from an EMBL/GenBank/DDBJ whole genome shotgun (WGS) entry which is preliminary data.</text>
</comment>
<reference evidence="1" key="1">
    <citation type="journal article" date="2014" name="Front. Microbiol.">
        <title>High frequency of phylogenetically diverse reductive dehalogenase-homologous genes in deep subseafloor sedimentary metagenomes.</title>
        <authorList>
            <person name="Kawai M."/>
            <person name="Futagami T."/>
            <person name="Toyoda A."/>
            <person name="Takaki Y."/>
            <person name="Nishi S."/>
            <person name="Hori S."/>
            <person name="Arai W."/>
            <person name="Tsubouchi T."/>
            <person name="Morono Y."/>
            <person name="Uchiyama I."/>
            <person name="Ito T."/>
            <person name="Fujiyama A."/>
            <person name="Inagaki F."/>
            <person name="Takami H."/>
        </authorList>
    </citation>
    <scope>NUCLEOTIDE SEQUENCE</scope>
    <source>
        <strain evidence="1">Expedition CK06-06</strain>
    </source>
</reference>
<dbReference type="AlphaFoldDB" id="X1HBH9"/>
<organism evidence="1">
    <name type="scientific">marine sediment metagenome</name>
    <dbReference type="NCBI Taxonomy" id="412755"/>
    <lineage>
        <taxon>unclassified sequences</taxon>
        <taxon>metagenomes</taxon>
        <taxon>ecological metagenomes</taxon>
    </lineage>
</organism>
<accession>X1HBH9</accession>
<proteinExistence type="predicted"/>